<organism evidence="2 3">
    <name type="scientific">Bacillus mycoides</name>
    <dbReference type="NCBI Taxonomy" id="1405"/>
    <lineage>
        <taxon>Bacteria</taxon>
        <taxon>Bacillati</taxon>
        <taxon>Bacillota</taxon>
        <taxon>Bacilli</taxon>
        <taxon>Bacillales</taxon>
        <taxon>Bacillaceae</taxon>
        <taxon>Bacillus</taxon>
        <taxon>Bacillus cereus group</taxon>
    </lineage>
</organism>
<evidence type="ECO:0000313" key="3">
    <source>
        <dbReference type="Proteomes" id="UP000190696"/>
    </source>
</evidence>
<name>A0A1S9T2G7_BACMY</name>
<sequence>MFKKFLLFLPDFSLVCIILYITYTNSLSFGQMLLIAIVIGIIGTLVIRICKDVFTYIKWTIKQRKS</sequence>
<evidence type="ECO:0000256" key="1">
    <source>
        <dbReference type="SAM" id="Phobius"/>
    </source>
</evidence>
<keyword evidence="1" id="KW-0472">Membrane</keyword>
<protein>
    <submittedName>
        <fullName evidence="2">Uncharacterized protein</fullName>
    </submittedName>
</protein>
<keyword evidence="1" id="KW-0812">Transmembrane</keyword>
<feature type="transmembrane region" description="Helical" evidence="1">
    <location>
        <begin position="5"/>
        <end position="23"/>
    </location>
</feature>
<evidence type="ECO:0000313" key="2">
    <source>
        <dbReference type="EMBL" id="OOR04178.1"/>
    </source>
</evidence>
<dbReference type="AlphaFoldDB" id="A0A1S9T2G7"/>
<accession>A0A1S9T2G7</accession>
<feature type="transmembrane region" description="Helical" evidence="1">
    <location>
        <begin position="29"/>
        <end position="50"/>
    </location>
</feature>
<proteinExistence type="predicted"/>
<comment type="caution">
    <text evidence="2">The sequence shown here is derived from an EMBL/GenBank/DDBJ whole genome shotgun (WGS) entry which is preliminary data.</text>
</comment>
<dbReference type="EMBL" id="MUAI01000027">
    <property type="protein sequence ID" value="OOR04178.1"/>
    <property type="molecule type" value="Genomic_DNA"/>
</dbReference>
<dbReference type="Proteomes" id="UP000190696">
    <property type="component" value="Unassembled WGS sequence"/>
</dbReference>
<reference evidence="2 3" key="1">
    <citation type="submission" date="2017-01" db="EMBL/GenBank/DDBJ databases">
        <title>Bacillus cereus isolates.</title>
        <authorList>
            <person name="Beno S.M."/>
        </authorList>
    </citation>
    <scope>NUCLEOTIDE SEQUENCE [LARGE SCALE GENOMIC DNA]</scope>
    <source>
        <strain evidence="2 3">FSL W7-1108</strain>
    </source>
</reference>
<dbReference type="RefSeq" id="WP_002189173.1">
    <property type="nucleotide sequence ID" value="NZ_CP036102.1"/>
</dbReference>
<keyword evidence="1" id="KW-1133">Transmembrane helix</keyword>
<gene>
    <name evidence="2" type="ORF">BW900_23000</name>
</gene>